<gene>
    <name evidence="1" type="ORF">BDFB_014776</name>
</gene>
<accession>A0A482VCB5</accession>
<proteinExistence type="predicted"/>
<name>A0A482VCB5_ASBVE</name>
<reference evidence="1 2" key="1">
    <citation type="submission" date="2017-03" db="EMBL/GenBank/DDBJ databases">
        <title>Genome of the blue death feigning beetle - Asbolus verrucosus.</title>
        <authorList>
            <person name="Rider S.D."/>
        </authorList>
    </citation>
    <scope>NUCLEOTIDE SEQUENCE [LARGE SCALE GENOMIC DNA]</scope>
    <source>
        <strain evidence="1">Butters</strain>
        <tissue evidence="1">Head and leg muscle</tissue>
    </source>
</reference>
<dbReference type="EMBL" id="QDEB01115311">
    <property type="protein sequence ID" value="RZB40855.1"/>
    <property type="molecule type" value="Genomic_DNA"/>
</dbReference>
<feature type="non-terminal residue" evidence="1">
    <location>
        <position position="118"/>
    </location>
</feature>
<evidence type="ECO:0000313" key="1">
    <source>
        <dbReference type="EMBL" id="RZB40855.1"/>
    </source>
</evidence>
<protein>
    <submittedName>
        <fullName evidence="1">Uncharacterized protein</fullName>
    </submittedName>
</protein>
<dbReference type="AlphaFoldDB" id="A0A482VCB5"/>
<dbReference type="OrthoDB" id="10257471at2759"/>
<keyword evidence="2" id="KW-1185">Reference proteome</keyword>
<dbReference type="Proteomes" id="UP000292052">
    <property type="component" value="Unassembled WGS sequence"/>
</dbReference>
<evidence type="ECO:0000313" key="2">
    <source>
        <dbReference type="Proteomes" id="UP000292052"/>
    </source>
</evidence>
<organism evidence="1 2">
    <name type="scientific">Asbolus verrucosus</name>
    <name type="common">Desert ironclad beetle</name>
    <dbReference type="NCBI Taxonomy" id="1661398"/>
    <lineage>
        <taxon>Eukaryota</taxon>
        <taxon>Metazoa</taxon>
        <taxon>Ecdysozoa</taxon>
        <taxon>Arthropoda</taxon>
        <taxon>Hexapoda</taxon>
        <taxon>Insecta</taxon>
        <taxon>Pterygota</taxon>
        <taxon>Neoptera</taxon>
        <taxon>Endopterygota</taxon>
        <taxon>Coleoptera</taxon>
        <taxon>Polyphaga</taxon>
        <taxon>Cucujiformia</taxon>
        <taxon>Tenebrionidae</taxon>
        <taxon>Pimeliinae</taxon>
        <taxon>Asbolus</taxon>
    </lineage>
</organism>
<sequence length="118" mass="13658">MCNVILVNKRWRHIATLSSTQGNVVAVPTYIMCVKIKCCWGSSKRRSIRSNILCNLLHTAKLKKIHVESTTVTKFANFSKFWDDEGKIENFWSGATWVLSRFVNLRKFKEVLGCRLHL</sequence>
<comment type="caution">
    <text evidence="1">The sequence shown here is derived from an EMBL/GenBank/DDBJ whole genome shotgun (WGS) entry which is preliminary data.</text>
</comment>